<dbReference type="Pfam" id="PF20516">
    <property type="entry name" value="PDDEXK_12"/>
    <property type="match status" value="1"/>
</dbReference>
<protein>
    <recommendedName>
        <fullName evidence="2">PD-(D/E)XK nuclease-like domain-containing protein</fullName>
    </recommendedName>
</protein>
<dbReference type="InterPro" id="IPR046797">
    <property type="entry name" value="PDDEXK_12"/>
</dbReference>
<name>A0A9P5A8Q6_9HYPO</name>
<evidence type="ECO:0000256" key="1">
    <source>
        <dbReference type="SAM" id="MobiDB-lite"/>
    </source>
</evidence>
<evidence type="ECO:0000313" key="3">
    <source>
        <dbReference type="EMBL" id="KAF4334083.1"/>
    </source>
</evidence>
<evidence type="ECO:0000259" key="2">
    <source>
        <dbReference type="Pfam" id="PF20516"/>
    </source>
</evidence>
<dbReference type="OrthoDB" id="4161186at2759"/>
<reference evidence="3" key="1">
    <citation type="journal article" date="2017" name="Mycologia">
        <title>Fusarium algeriense, sp. nov., a novel toxigenic crown rot pathogen of durum wheat from Algeria is nested in the Fusarium burgessii species complex.</title>
        <authorList>
            <person name="Laraba I."/>
            <person name="Keddad A."/>
            <person name="Boureghda H."/>
            <person name="Abdallah N."/>
            <person name="Vaughan M.M."/>
            <person name="Proctor R.H."/>
            <person name="Busman M."/>
            <person name="O'Donnell K."/>
        </authorList>
    </citation>
    <scope>NUCLEOTIDE SEQUENCE</scope>
    <source>
        <strain evidence="3">NRRL 25174</strain>
    </source>
</reference>
<dbReference type="Proteomes" id="UP000730481">
    <property type="component" value="Unassembled WGS sequence"/>
</dbReference>
<feature type="compositionally biased region" description="Low complexity" evidence="1">
    <location>
        <begin position="121"/>
        <end position="141"/>
    </location>
</feature>
<reference evidence="3" key="2">
    <citation type="submission" date="2020-02" db="EMBL/GenBank/DDBJ databases">
        <title>Identification and distribution of gene clusters putatively required for synthesis of sphingolipid metabolism inhibitors in phylogenetically diverse species of the filamentous fungus Fusarium.</title>
        <authorList>
            <person name="Kim H.-S."/>
            <person name="Busman M."/>
            <person name="Brown D.W."/>
            <person name="Divon H."/>
            <person name="Uhlig S."/>
            <person name="Proctor R.H."/>
        </authorList>
    </citation>
    <scope>NUCLEOTIDE SEQUENCE</scope>
    <source>
        <strain evidence="3">NRRL 25174</strain>
    </source>
</reference>
<organism evidence="3 4">
    <name type="scientific">Fusarium beomiforme</name>
    <dbReference type="NCBI Taxonomy" id="44412"/>
    <lineage>
        <taxon>Eukaryota</taxon>
        <taxon>Fungi</taxon>
        <taxon>Dikarya</taxon>
        <taxon>Ascomycota</taxon>
        <taxon>Pezizomycotina</taxon>
        <taxon>Sordariomycetes</taxon>
        <taxon>Hypocreomycetidae</taxon>
        <taxon>Hypocreales</taxon>
        <taxon>Nectriaceae</taxon>
        <taxon>Fusarium</taxon>
        <taxon>Fusarium burgessii species complex</taxon>
    </lineage>
</organism>
<evidence type="ECO:0000313" key="4">
    <source>
        <dbReference type="Proteomes" id="UP000730481"/>
    </source>
</evidence>
<feature type="domain" description="PD-(D/E)XK nuclease-like" evidence="2">
    <location>
        <begin position="213"/>
        <end position="465"/>
    </location>
</feature>
<gene>
    <name evidence="3" type="ORF">FBEOM_12094</name>
</gene>
<dbReference type="EMBL" id="PVQB02000733">
    <property type="protein sequence ID" value="KAF4334083.1"/>
    <property type="molecule type" value="Genomic_DNA"/>
</dbReference>
<feature type="region of interest" description="Disordered" evidence="1">
    <location>
        <begin position="1"/>
        <end position="164"/>
    </location>
</feature>
<keyword evidence="4" id="KW-1185">Reference proteome</keyword>
<comment type="caution">
    <text evidence="3">The sequence shown here is derived from an EMBL/GenBank/DDBJ whole genome shotgun (WGS) entry which is preliminary data.</text>
</comment>
<accession>A0A9P5A8Q6</accession>
<sequence length="487" mass="52996">MPVDILSWLRQVDDIPYPPHELDQAKPAKTIQSKTRKRQRSHSSTSSDNIPIPKPVANTFTHPTPPPDSPLSSKAAAEMAPTTKKRKTTKGAAPSPSPNDAQFEDEGEQEKTPRPLRSVYLPSDTSSLSSASGRSGASSPRKQLAAMALSSHGVETRAMSDPSGLPESLADMRTKLLQFGRGRGILGENGLESIQDETAARALHPDMAAIYEDKDFCCSARRDGLGSTPSPEDVVYILECAGDCLRMGRSEAAWNHEVHFPLLCLALRNRSKGAFQRLVNVTSCSSASIIPDYRIRFAPDKKIDFCVYLDPHYDPNDVNIAKLVDNVRACLPGLSINPTDDLSLLSNPIAIPIETKRPGEGLDTANLQVATFLTAHLTLLQRLVEAGATVPVEVGEKAPSVDDLGFLPGLIVQGNTWNFIAASRQDSRIVIWSETSLGSTGDIFGIYQIVASLQLLRQWINTTYWPWLRTVTQRAATAAQLRDNPAG</sequence>
<dbReference type="AlphaFoldDB" id="A0A9P5A8Q6"/>
<proteinExistence type="predicted"/>